<dbReference type="VEuPathDB" id="FungiDB:SOCG_04256"/>
<dbReference type="PANTHER" id="PTHR18849:SF0">
    <property type="entry name" value="CILIA- AND FLAGELLA-ASSOCIATED PROTEIN 410-RELATED"/>
    <property type="match status" value="1"/>
</dbReference>
<dbReference type="InterPro" id="IPR032675">
    <property type="entry name" value="LRR_dom_sf"/>
</dbReference>
<dbReference type="Proteomes" id="UP000016088">
    <property type="component" value="Unassembled WGS sequence"/>
</dbReference>
<keyword evidence="2" id="KW-0677">Repeat</keyword>
<gene>
    <name evidence="3" type="ORF">SOCG_04256</name>
</gene>
<dbReference type="InterPro" id="IPR001611">
    <property type="entry name" value="Leu-rich_rpt"/>
</dbReference>
<dbReference type="PANTHER" id="PTHR18849">
    <property type="entry name" value="LEUCINE RICH REPEAT PROTEIN"/>
    <property type="match status" value="1"/>
</dbReference>
<dbReference type="SUPFAM" id="SSF52047">
    <property type="entry name" value="RNI-like"/>
    <property type="match status" value="1"/>
</dbReference>
<dbReference type="OrthoDB" id="5273213at2759"/>
<keyword evidence="1" id="KW-0433">Leucine-rich repeat</keyword>
<organism evidence="3 4">
    <name type="scientific">Schizosaccharomyces octosporus (strain yFS286)</name>
    <name type="common">Fission yeast</name>
    <name type="synonym">Octosporomyces octosporus</name>
    <dbReference type="NCBI Taxonomy" id="483514"/>
    <lineage>
        <taxon>Eukaryota</taxon>
        <taxon>Fungi</taxon>
        <taxon>Dikarya</taxon>
        <taxon>Ascomycota</taxon>
        <taxon>Taphrinomycotina</taxon>
        <taxon>Schizosaccharomycetes</taxon>
        <taxon>Schizosaccharomycetales</taxon>
        <taxon>Schizosaccharomycetaceae</taxon>
        <taxon>Schizosaccharomyces</taxon>
    </lineage>
</organism>
<keyword evidence="4" id="KW-1185">Reference proteome</keyword>
<dbReference type="AlphaFoldDB" id="S9QWM0"/>
<dbReference type="RefSeq" id="XP_013020552.1">
    <property type="nucleotide sequence ID" value="XM_013165098.1"/>
</dbReference>
<dbReference type="EMBL" id="KE503208">
    <property type="protein sequence ID" value="EPX70700.1"/>
    <property type="molecule type" value="Genomic_DNA"/>
</dbReference>
<dbReference type="OMA" id="VFERTKW"/>
<name>S9QWM0_SCHOY</name>
<dbReference type="GO" id="GO:0005737">
    <property type="term" value="C:cytoplasm"/>
    <property type="evidence" value="ECO:0007669"/>
    <property type="project" value="EnsemblFungi"/>
</dbReference>
<dbReference type="eggNOG" id="KOG3207">
    <property type="taxonomic scope" value="Eukaryota"/>
</dbReference>
<evidence type="ECO:0000313" key="3">
    <source>
        <dbReference type="EMBL" id="EPX70700.1"/>
    </source>
</evidence>
<accession>S9QWM0</accession>
<sequence>MKNILASQYASILGTRIVLVPGHEDNHDLKIILEKDVDPKTFVKRCWRHKLPIIVKNRSLYCSKEFPFDKKKSFLDALQEKYGSPSPLLSSLDLDNGKQIEFCGFQDIKRLQADFQRLKIVILENSQISSVDDGVQIGSILPEIQKLDLSSNLFSSMNDVLLLCSQLSKLSELILDKNKYLSLSDLTHTFTIRQVSRLFLRDCNIESKELSRIQNIFPFLKEFHLDYNEIKLKQSTCFKSIEVISLSNNNELLAADLSYSSVFERTKWLNISFCNISDLKVLPLEKMQDLSFLDISGNDISSWDQINLLQKLKNLRELRVSLSKLHDKTDESRMFVIARLPTLMKLNDVFISKNEREDSEIYFSSFIRKYISQKEISSAGVLDKLEPVWRHIWKRHGLSEPEFYQHRTIEKKPGIIKDNITQPVRVTYNEGRESLYFQFHQNWTVLSVKALIASQLNLRVHETEYRFKGQQNEQFQASDYSHDEKQLFELLFTITEVEVKESKKTVSATNE</sequence>
<proteinExistence type="predicted"/>
<evidence type="ECO:0000313" key="4">
    <source>
        <dbReference type="Proteomes" id="UP000016088"/>
    </source>
</evidence>
<reference evidence="3 4" key="1">
    <citation type="journal article" date="2011" name="Science">
        <title>Comparative functional genomics of the fission yeasts.</title>
        <authorList>
            <person name="Rhind N."/>
            <person name="Chen Z."/>
            <person name="Yassour M."/>
            <person name="Thompson D.A."/>
            <person name="Haas B.J."/>
            <person name="Habib N."/>
            <person name="Wapinski I."/>
            <person name="Roy S."/>
            <person name="Lin M.F."/>
            <person name="Heiman D.I."/>
            <person name="Young S.K."/>
            <person name="Furuya K."/>
            <person name="Guo Y."/>
            <person name="Pidoux A."/>
            <person name="Chen H.M."/>
            <person name="Robbertse B."/>
            <person name="Goldberg J.M."/>
            <person name="Aoki K."/>
            <person name="Bayne E.H."/>
            <person name="Berlin A.M."/>
            <person name="Desjardins C.A."/>
            <person name="Dobbs E."/>
            <person name="Dukaj L."/>
            <person name="Fan L."/>
            <person name="FitzGerald M.G."/>
            <person name="French C."/>
            <person name="Gujja S."/>
            <person name="Hansen K."/>
            <person name="Keifenheim D."/>
            <person name="Levin J.Z."/>
            <person name="Mosher R.A."/>
            <person name="Mueller C.A."/>
            <person name="Pfiffner J."/>
            <person name="Priest M."/>
            <person name="Russ C."/>
            <person name="Smialowska A."/>
            <person name="Swoboda P."/>
            <person name="Sykes S.M."/>
            <person name="Vaughn M."/>
            <person name="Vengrova S."/>
            <person name="Yoder R."/>
            <person name="Zeng Q."/>
            <person name="Allshire R."/>
            <person name="Baulcombe D."/>
            <person name="Birren B.W."/>
            <person name="Brown W."/>
            <person name="Ekwall K."/>
            <person name="Kellis M."/>
            <person name="Leatherwood J."/>
            <person name="Levin H."/>
            <person name="Margalit H."/>
            <person name="Martienssen R."/>
            <person name="Nieduszynski C.A."/>
            <person name="Spatafora J.W."/>
            <person name="Friedman N."/>
            <person name="Dalgaard J.Z."/>
            <person name="Baumann P."/>
            <person name="Niki H."/>
            <person name="Regev A."/>
            <person name="Nusbaum C."/>
        </authorList>
    </citation>
    <scope>NUCLEOTIDE SEQUENCE [LARGE SCALE GENOMIC DNA]</scope>
    <source>
        <strain evidence="4">yFS286</strain>
    </source>
</reference>
<evidence type="ECO:0000256" key="2">
    <source>
        <dbReference type="ARBA" id="ARBA00022737"/>
    </source>
</evidence>
<dbReference type="GeneID" id="25033220"/>
<dbReference type="HOGENOM" id="CLU_584163_0_0_1"/>
<protein>
    <submittedName>
        <fullName evidence="3">Tubulin specific chaperone cofactor E</fullName>
    </submittedName>
</protein>
<evidence type="ECO:0000256" key="1">
    <source>
        <dbReference type="ARBA" id="ARBA00022614"/>
    </source>
</evidence>
<dbReference type="PROSITE" id="PS51450">
    <property type="entry name" value="LRR"/>
    <property type="match status" value="1"/>
</dbReference>
<dbReference type="Gene3D" id="3.80.10.10">
    <property type="entry name" value="Ribonuclease Inhibitor"/>
    <property type="match status" value="2"/>
</dbReference>